<name>A0A917C5N0_9PROT</name>
<dbReference type="EMBL" id="BMHV01000017">
    <property type="protein sequence ID" value="GGF69080.1"/>
    <property type="molecule type" value="Genomic_DNA"/>
</dbReference>
<dbReference type="InterPro" id="IPR016174">
    <property type="entry name" value="Di-haem_cyt_TM"/>
</dbReference>
<evidence type="ECO:0000256" key="5">
    <source>
        <dbReference type="ARBA" id="ARBA00023136"/>
    </source>
</evidence>
<evidence type="ECO:0000313" key="9">
    <source>
        <dbReference type="Proteomes" id="UP000632498"/>
    </source>
</evidence>
<sequence length="190" mass="21387">MQYDRLTRLFHMLIAFGITTQMMLTLMMVHPKPGREANIFYNAHEYLGAFLLGVLILNWGWTFVRQGPISLGHLFPWFSKKRLSALKDDILTHITYLFRLKLPSTDEPSPLAGSIQGLGLVIATALAITGTLILVYADPNQKMTGWLHDVKEIHEAFGPLMWTYLGIHVGAGMLHQILGHKTIQTMFGSV</sequence>
<dbReference type="GO" id="GO:0022904">
    <property type="term" value="P:respiratory electron transport chain"/>
    <property type="evidence" value="ECO:0007669"/>
    <property type="project" value="InterPro"/>
</dbReference>
<evidence type="ECO:0000256" key="3">
    <source>
        <dbReference type="ARBA" id="ARBA00022692"/>
    </source>
</evidence>
<keyword evidence="5 6" id="KW-0472">Membrane</keyword>
<dbReference type="GO" id="GO:0005886">
    <property type="term" value="C:plasma membrane"/>
    <property type="evidence" value="ECO:0007669"/>
    <property type="project" value="UniProtKB-SubCell"/>
</dbReference>
<feature type="transmembrane region" description="Helical" evidence="6">
    <location>
        <begin position="157"/>
        <end position="178"/>
    </location>
</feature>
<evidence type="ECO:0000313" key="8">
    <source>
        <dbReference type="EMBL" id="GGF69080.1"/>
    </source>
</evidence>
<gene>
    <name evidence="8" type="ORF">GCM10011332_24080</name>
</gene>
<feature type="transmembrane region" description="Helical" evidence="6">
    <location>
        <begin position="46"/>
        <end position="64"/>
    </location>
</feature>
<evidence type="ECO:0000256" key="4">
    <source>
        <dbReference type="ARBA" id="ARBA00022989"/>
    </source>
</evidence>
<keyword evidence="9" id="KW-1185">Reference proteome</keyword>
<reference evidence="8" key="1">
    <citation type="journal article" date="2014" name="Int. J. Syst. Evol. Microbiol.">
        <title>Complete genome sequence of Corynebacterium casei LMG S-19264T (=DSM 44701T), isolated from a smear-ripened cheese.</title>
        <authorList>
            <consortium name="US DOE Joint Genome Institute (JGI-PGF)"/>
            <person name="Walter F."/>
            <person name="Albersmeier A."/>
            <person name="Kalinowski J."/>
            <person name="Ruckert C."/>
        </authorList>
    </citation>
    <scope>NUCLEOTIDE SEQUENCE</scope>
    <source>
        <strain evidence="8">CGMCC 1.15254</strain>
    </source>
</reference>
<organism evidence="8 9">
    <name type="scientific">Terasakiella brassicae</name>
    <dbReference type="NCBI Taxonomy" id="1634917"/>
    <lineage>
        <taxon>Bacteria</taxon>
        <taxon>Pseudomonadati</taxon>
        <taxon>Pseudomonadota</taxon>
        <taxon>Alphaproteobacteria</taxon>
        <taxon>Rhodospirillales</taxon>
        <taxon>Terasakiellaceae</taxon>
        <taxon>Terasakiella</taxon>
    </lineage>
</organism>
<dbReference type="Proteomes" id="UP000632498">
    <property type="component" value="Unassembled WGS sequence"/>
</dbReference>
<accession>A0A917C5N0</accession>
<keyword evidence="4 6" id="KW-1133">Transmembrane helix</keyword>
<dbReference type="Pfam" id="PF01292">
    <property type="entry name" value="Ni_hydr_CYTB"/>
    <property type="match status" value="1"/>
</dbReference>
<evidence type="ECO:0000256" key="2">
    <source>
        <dbReference type="ARBA" id="ARBA00022475"/>
    </source>
</evidence>
<dbReference type="GO" id="GO:0009055">
    <property type="term" value="F:electron transfer activity"/>
    <property type="evidence" value="ECO:0007669"/>
    <property type="project" value="InterPro"/>
</dbReference>
<keyword evidence="2" id="KW-1003">Cell membrane</keyword>
<evidence type="ECO:0000259" key="7">
    <source>
        <dbReference type="Pfam" id="PF01292"/>
    </source>
</evidence>
<proteinExistence type="predicted"/>
<dbReference type="RefSeq" id="WP_188665489.1">
    <property type="nucleotide sequence ID" value="NZ_BMHV01000017.1"/>
</dbReference>
<feature type="transmembrane region" description="Helical" evidence="6">
    <location>
        <begin position="118"/>
        <end position="137"/>
    </location>
</feature>
<feature type="domain" description="Cytochrome b561 bacterial/Ni-hydrogenase" evidence="7">
    <location>
        <begin position="3"/>
        <end position="188"/>
    </location>
</feature>
<evidence type="ECO:0000256" key="6">
    <source>
        <dbReference type="SAM" id="Phobius"/>
    </source>
</evidence>
<dbReference type="Gene3D" id="1.20.950.20">
    <property type="entry name" value="Transmembrane di-heme cytochromes, Chain C"/>
    <property type="match status" value="1"/>
</dbReference>
<evidence type="ECO:0000256" key="1">
    <source>
        <dbReference type="ARBA" id="ARBA00004651"/>
    </source>
</evidence>
<dbReference type="InterPro" id="IPR011577">
    <property type="entry name" value="Cyt_b561_bac/Ni-Hgenase"/>
</dbReference>
<keyword evidence="3 6" id="KW-0812">Transmembrane</keyword>
<feature type="transmembrane region" description="Helical" evidence="6">
    <location>
        <begin position="12"/>
        <end position="30"/>
    </location>
</feature>
<protein>
    <recommendedName>
        <fullName evidence="7">Cytochrome b561 bacterial/Ni-hydrogenase domain-containing protein</fullName>
    </recommendedName>
</protein>
<comment type="subcellular location">
    <subcellularLocation>
        <location evidence="1">Cell membrane</location>
        <topology evidence="1">Multi-pass membrane protein</topology>
    </subcellularLocation>
</comment>
<reference evidence="8" key="2">
    <citation type="submission" date="2020-09" db="EMBL/GenBank/DDBJ databases">
        <authorList>
            <person name="Sun Q."/>
            <person name="Zhou Y."/>
        </authorList>
    </citation>
    <scope>NUCLEOTIDE SEQUENCE</scope>
    <source>
        <strain evidence="8">CGMCC 1.15254</strain>
    </source>
</reference>
<dbReference type="SUPFAM" id="SSF81342">
    <property type="entry name" value="Transmembrane di-heme cytochromes"/>
    <property type="match status" value="1"/>
</dbReference>
<dbReference type="AlphaFoldDB" id="A0A917C5N0"/>
<comment type="caution">
    <text evidence="8">The sequence shown here is derived from an EMBL/GenBank/DDBJ whole genome shotgun (WGS) entry which is preliminary data.</text>
</comment>